<feature type="region of interest" description="Disordered" evidence="1">
    <location>
        <begin position="88"/>
        <end position="113"/>
    </location>
</feature>
<feature type="compositionally biased region" description="Low complexity" evidence="1">
    <location>
        <begin position="945"/>
        <end position="956"/>
    </location>
</feature>
<feature type="compositionally biased region" description="Low complexity" evidence="1">
    <location>
        <begin position="868"/>
        <end position="888"/>
    </location>
</feature>
<feature type="compositionally biased region" description="Polar residues" evidence="1">
    <location>
        <begin position="408"/>
        <end position="429"/>
    </location>
</feature>
<proteinExistence type="predicted"/>
<feature type="compositionally biased region" description="Polar residues" evidence="1">
    <location>
        <begin position="594"/>
        <end position="603"/>
    </location>
</feature>
<feature type="compositionally biased region" description="Low complexity" evidence="1">
    <location>
        <begin position="491"/>
        <end position="503"/>
    </location>
</feature>
<organism evidence="2">
    <name type="scientific">Magallana gigas</name>
    <name type="common">Pacific oyster</name>
    <name type="synonym">Crassostrea gigas</name>
    <dbReference type="NCBI Taxonomy" id="29159"/>
    <lineage>
        <taxon>Eukaryota</taxon>
        <taxon>Metazoa</taxon>
        <taxon>Spiralia</taxon>
        <taxon>Lophotrochozoa</taxon>
        <taxon>Mollusca</taxon>
        <taxon>Bivalvia</taxon>
        <taxon>Autobranchia</taxon>
        <taxon>Pteriomorphia</taxon>
        <taxon>Ostreida</taxon>
        <taxon>Ostreoidea</taxon>
        <taxon>Ostreidae</taxon>
        <taxon>Magallana</taxon>
    </lineage>
</organism>
<feature type="compositionally biased region" description="Polar residues" evidence="1">
    <location>
        <begin position="843"/>
        <end position="864"/>
    </location>
</feature>
<feature type="compositionally biased region" description="Basic and acidic residues" evidence="1">
    <location>
        <begin position="240"/>
        <end position="254"/>
    </location>
</feature>
<feature type="compositionally biased region" description="Low complexity" evidence="1">
    <location>
        <begin position="828"/>
        <end position="842"/>
    </location>
</feature>
<sequence length="1500" mass="165136">MGGEGCTGAGSVDLDCDWSLSFLYKLVMVQQWHTYLCLPAYLSEVNTCQQMMDHNQPNPPQLQPAESDLESCDLQPIEPVKVRLTTYTRHSSPSPLRLPVEETPPTSPEPKPVHDLQKLIIPTRRPRYRVPRSRILSRCQVLESSPTPLRLDSKAQHVQYLTRSQTRQLSPSPLTLMNIHQDARYLTRSRVRLWKQRGKQPCPVHGKIIRRQLPRHQSTPKLQSGHAMNHHRHSPGKVKAKQDLFRDSSSDARRNGQAASYVPSPRRMKTKLKDKDTAPRRMGFVTKMRNFASRVQKTVSKAVSKRRAVDVTTFSNVQQTSDVQWVELNSRQKQNYFTGSTEDLDSTLPVTCFRAKKVKVTKPNPAKAHIKRLMKVKQQRSISTPARAKRLSMLQSTSQVPLIRSQDDSTTSTASCQQETSALKPSTSVDEPATQGRPNRSDGQSPSVPPIIIKKTAVVTTKPSCVTERVPPIIIRRTSTVVNPLSPQDVSTSTQESSCDSSCLTEASQASMDEPTENSSQSSQEEPLENASQASLDEPSKNASNRSCSGPDTASTAHQQPNCISKVQRPRNYKWIPTIVRSKIQRIIEGAQAESESSATHQPTGIIPGMNQEPHNPSQSPPPTRQGSSVTNRPQPAPRVSVSGKGQTARSPSPVQTSHVVSVSYQPPVQTSHVVSAKQPSTAIASSRKEPVPAPQQQSQLEPAKQVTAPSSQGAPATAQPKKPSSNQPGSSITLQLNLLPNTTRSIKEEAATFLVYFTTYGQTREQLKSLIARTFSQHLMRGQVLRRETLIVIFNYLLKKNLLRRQDVYSIQLYIRQQWLMIQQSSNGKSSSSQTTNSSTSHQVGSSAQTVPSSQKMPSNSAEATRPSTSSTSKSTLSQPSKQSLLKAPPSTPVQKLLGPTPKIPVPQISPLSKESTPVWKMSARTLPLTKLAHQISATGQEDSAAAAQQMSATTPQKPATTEKKSATTQQISATNQLMPSTTQQISATNLLMPSTTQQISATNLLMPATTQQMPATTQQMPATTQQISATTQQMPATTQQMPATTQQMPATTQQISATTQQISATTQQMPATIHQMSAMNQLMPATTKQISATTQLMPATTQQMPATTKQMSAPTQPSTTVPRLLSSSTLMSVPQMAPLSIQISAPDLQVSASVTQMSAQRLSAPNLQFTASTLLIPATTHPLTTSTLANHASTHQASFIQPATLSSAPEDPASPNISANLQEPLDAHHQMPPSSPTSVTSNPVRALMFNSTTTSHSQPLWSQDKQPSSLGLVIPSIRVHQNERSLHDDIRELDILSASKSKKRSYPEDSDDVDLYPLQKKRFSYSDLLPTNRAWCSSSVKSDPKVCKKCDGINEILHETPANLDKYWISRPTERSPEKNWCNIIPRLCSQTDGRPHLLAKGLVWRLFTIGQLYGNRFHSLDDAVTSKIRLIVQSRTGCDGDYWRRRCVPFINSSIRQLFNNKLRKYEHLLNHTCCPGNEQMTSATPNTCTDIVPYRS</sequence>
<feature type="region of interest" description="Disordered" evidence="1">
    <location>
        <begin position="484"/>
        <end position="565"/>
    </location>
</feature>
<feature type="compositionally biased region" description="Polar residues" evidence="1">
    <location>
        <begin position="644"/>
        <end position="685"/>
    </location>
</feature>
<name>K1Q130_MAGGI</name>
<feature type="region of interest" description="Disordered" evidence="1">
    <location>
        <begin position="591"/>
        <end position="732"/>
    </location>
</feature>
<feature type="region of interest" description="Disordered" evidence="1">
    <location>
        <begin position="214"/>
        <end position="276"/>
    </location>
</feature>
<gene>
    <name evidence="2" type="ORF">CGI_10021982</name>
</gene>
<protein>
    <submittedName>
        <fullName evidence="2">Uncharacterized protein</fullName>
    </submittedName>
</protein>
<reference evidence="2" key="1">
    <citation type="journal article" date="2012" name="Nature">
        <title>The oyster genome reveals stress adaptation and complexity of shell formation.</title>
        <authorList>
            <person name="Zhang G."/>
            <person name="Fang X."/>
            <person name="Guo X."/>
            <person name="Li L."/>
            <person name="Luo R."/>
            <person name="Xu F."/>
            <person name="Yang P."/>
            <person name="Zhang L."/>
            <person name="Wang X."/>
            <person name="Qi H."/>
            <person name="Xiong Z."/>
            <person name="Que H."/>
            <person name="Xie Y."/>
            <person name="Holland P.W."/>
            <person name="Paps J."/>
            <person name="Zhu Y."/>
            <person name="Wu F."/>
            <person name="Chen Y."/>
            <person name="Wang J."/>
            <person name="Peng C."/>
            <person name="Meng J."/>
            <person name="Yang L."/>
            <person name="Liu J."/>
            <person name="Wen B."/>
            <person name="Zhang N."/>
            <person name="Huang Z."/>
            <person name="Zhu Q."/>
            <person name="Feng Y."/>
            <person name="Mount A."/>
            <person name="Hedgecock D."/>
            <person name="Xu Z."/>
            <person name="Liu Y."/>
            <person name="Domazet-Loso T."/>
            <person name="Du Y."/>
            <person name="Sun X."/>
            <person name="Zhang S."/>
            <person name="Liu B."/>
            <person name="Cheng P."/>
            <person name="Jiang X."/>
            <person name="Li J."/>
            <person name="Fan D."/>
            <person name="Wang W."/>
            <person name="Fu W."/>
            <person name="Wang T."/>
            <person name="Wang B."/>
            <person name="Zhang J."/>
            <person name="Peng Z."/>
            <person name="Li Y."/>
            <person name="Li N."/>
            <person name="Wang J."/>
            <person name="Chen M."/>
            <person name="He Y."/>
            <person name="Tan F."/>
            <person name="Song X."/>
            <person name="Zheng Q."/>
            <person name="Huang R."/>
            <person name="Yang H."/>
            <person name="Du X."/>
            <person name="Chen L."/>
            <person name="Yang M."/>
            <person name="Gaffney P.M."/>
            <person name="Wang S."/>
            <person name="Luo L."/>
            <person name="She Z."/>
            <person name="Ming Y."/>
            <person name="Huang W."/>
            <person name="Zhang S."/>
            <person name="Huang B."/>
            <person name="Zhang Y."/>
            <person name="Qu T."/>
            <person name="Ni P."/>
            <person name="Miao G."/>
            <person name="Wang J."/>
            <person name="Wang Q."/>
            <person name="Steinberg C.E."/>
            <person name="Wang H."/>
            <person name="Li N."/>
            <person name="Qian L."/>
            <person name="Zhang G."/>
            <person name="Li Y."/>
            <person name="Yang H."/>
            <person name="Liu X."/>
            <person name="Wang J."/>
            <person name="Yin Y."/>
            <person name="Wang J."/>
        </authorList>
    </citation>
    <scope>NUCLEOTIDE SEQUENCE [LARGE SCALE GENOMIC DNA]</scope>
    <source>
        <strain evidence="2">05x7-T-G4-1.051#20</strain>
    </source>
</reference>
<dbReference type="InParanoid" id="K1Q130"/>
<evidence type="ECO:0000256" key="1">
    <source>
        <dbReference type="SAM" id="MobiDB-lite"/>
    </source>
</evidence>
<dbReference type="EMBL" id="JH818702">
    <property type="protein sequence ID" value="EKC30157.1"/>
    <property type="molecule type" value="Genomic_DNA"/>
</dbReference>
<feature type="compositionally biased region" description="Polar residues" evidence="1">
    <location>
        <begin position="625"/>
        <end position="634"/>
    </location>
</feature>
<feature type="compositionally biased region" description="Basic residues" evidence="1">
    <location>
        <begin position="228"/>
        <end position="239"/>
    </location>
</feature>
<feature type="compositionally biased region" description="Polar residues" evidence="1">
    <location>
        <begin position="504"/>
        <end position="565"/>
    </location>
</feature>
<feature type="region of interest" description="Disordered" evidence="1">
    <location>
        <begin position="828"/>
        <end position="918"/>
    </location>
</feature>
<feature type="region of interest" description="Disordered" evidence="1">
    <location>
        <begin position="939"/>
        <end position="966"/>
    </location>
</feature>
<feature type="compositionally biased region" description="Polar residues" evidence="1">
    <location>
        <begin position="436"/>
        <end position="446"/>
    </location>
</feature>
<accession>K1Q130</accession>
<feature type="compositionally biased region" description="Polar residues" evidence="1">
    <location>
        <begin position="723"/>
        <end position="732"/>
    </location>
</feature>
<feature type="region of interest" description="Disordered" evidence="1">
    <location>
        <begin position="373"/>
        <end position="450"/>
    </location>
</feature>
<evidence type="ECO:0000313" key="2">
    <source>
        <dbReference type="EMBL" id="EKC30157.1"/>
    </source>
</evidence>
<dbReference type="HOGENOM" id="CLU_248725_0_0_1"/>